<evidence type="ECO:0000256" key="3">
    <source>
        <dbReference type="ARBA" id="ARBA00022448"/>
    </source>
</evidence>
<organism evidence="9 10">
    <name type="scientific">Variovorax boronicumulans</name>
    <dbReference type="NCBI Taxonomy" id="436515"/>
    <lineage>
        <taxon>Bacteria</taxon>
        <taxon>Pseudomonadati</taxon>
        <taxon>Pseudomonadota</taxon>
        <taxon>Betaproteobacteria</taxon>
        <taxon>Burkholderiales</taxon>
        <taxon>Comamonadaceae</taxon>
        <taxon>Variovorax</taxon>
    </lineage>
</organism>
<dbReference type="EMBL" id="JAUSRD010000022">
    <property type="protein sequence ID" value="MDP9896979.1"/>
    <property type="molecule type" value="Genomic_DNA"/>
</dbReference>
<evidence type="ECO:0000313" key="9">
    <source>
        <dbReference type="EMBL" id="MDP9896979.1"/>
    </source>
</evidence>
<dbReference type="GO" id="GO:1903785">
    <property type="term" value="P:L-valine transmembrane transport"/>
    <property type="evidence" value="ECO:0007669"/>
    <property type="project" value="TreeGrafter"/>
</dbReference>
<dbReference type="GO" id="GO:0005886">
    <property type="term" value="C:plasma membrane"/>
    <property type="evidence" value="ECO:0007669"/>
    <property type="project" value="UniProtKB-SubCell"/>
</dbReference>
<name>A0AAW8D2K6_9BURK</name>
<protein>
    <submittedName>
        <fullName evidence="9">Branched-subunit amino acid permease</fullName>
    </submittedName>
</protein>
<dbReference type="Proteomes" id="UP001242045">
    <property type="component" value="Unassembled WGS sequence"/>
</dbReference>
<dbReference type="AlphaFoldDB" id="A0AAW8D2K6"/>
<keyword evidence="3" id="KW-0813">Transport</keyword>
<feature type="transmembrane region" description="Helical" evidence="8">
    <location>
        <begin position="12"/>
        <end position="34"/>
    </location>
</feature>
<evidence type="ECO:0000256" key="4">
    <source>
        <dbReference type="ARBA" id="ARBA00022475"/>
    </source>
</evidence>
<dbReference type="Pfam" id="PF03591">
    <property type="entry name" value="AzlC"/>
    <property type="match status" value="1"/>
</dbReference>
<feature type="transmembrane region" description="Helical" evidence="8">
    <location>
        <begin position="46"/>
        <end position="65"/>
    </location>
</feature>
<keyword evidence="6 8" id="KW-1133">Transmembrane helix</keyword>
<proteinExistence type="inferred from homology"/>
<accession>A0AAW8D2K6</accession>
<keyword evidence="5 8" id="KW-0812">Transmembrane</keyword>
<dbReference type="InterPro" id="IPR011606">
    <property type="entry name" value="Brnchd-chn_aa_trnsp_permease"/>
</dbReference>
<feature type="transmembrane region" description="Helical" evidence="8">
    <location>
        <begin position="191"/>
        <end position="206"/>
    </location>
</feature>
<dbReference type="PANTHER" id="PTHR34979">
    <property type="entry name" value="INNER MEMBRANE PROTEIN YGAZ"/>
    <property type="match status" value="1"/>
</dbReference>
<comment type="similarity">
    <text evidence="2">Belongs to the AzlC family.</text>
</comment>
<keyword evidence="4" id="KW-1003">Cell membrane</keyword>
<keyword evidence="7 8" id="KW-0472">Membrane</keyword>
<evidence type="ECO:0000256" key="2">
    <source>
        <dbReference type="ARBA" id="ARBA00010735"/>
    </source>
</evidence>
<feature type="transmembrane region" description="Helical" evidence="8">
    <location>
        <begin position="162"/>
        <end position="184"/>
    </location>
</feature>
<evidence type="ECO:0000256" key="6">
    <source>
        <dbReference type="ARBA" id="ARBA00022989"/>
    </source>
</evidence>
<dbReference type="PANTHER" id="PTHR34979:SF1">
    <property type="entry name" value="INNER MEMBRANE PROTEIN YGAZ"/>
    <property type="match status" value="1"/>
</dbReference>
<evidence type="ECO:0000313" key="10">
    <source>
        <dbReference type="Proteomes" id="UP001242045"/>
    </source>
</evidence>
<feature type="transmembrane region" description="Helical" evidence="8">
    <location>
        <begin position="71"/>
        <end position="96"/>
    </location>
</feature>
<dbReference type="RefSeq" id="WP_307687067.1">
    <property type="nucleotide sequence ID" value="NZ_JAUSRD010000022.1"/>
</dbReference>
<evidence type="ECO:0000256" key="8">
    <source>
        <dbReference type="SAM" id="Phobius"/>
    </source>
</evidence>
<evidence type="ECO:0000256" key="1">
    <source>
        <dbReference type="ARBA" id="ARBA00004651"/>
    </source>
</evidence>
<evidence type="ECO:0000256" key="5">
    <source>
        <dbReference type="ARBA" id="ARBA00022692"/>
    </source>
</evidence>
<feature type="transmembrane region" description="Helical" evidence="8">
    <location>
        <begin position="133"/>
        <end position="156"/>
    </location>
</feature>
<comment type="caution">
    <text evidence="9">The sequence shown here is derived from an EMBL/GenBank/DDBJ whole genome shotgun (WGS) entry which is preliminary data.</text>
</comment>
<reference evidence="9" key="1">
    <citation type="submission" date="2023-07" db="EMBL/GenBank/DDBJ databases">
        <title>Sorghum-associated microbial communities from plants grown in Nebraska, USA.</title>
        <authorList>
            <person name="Schachtman D."/>
        </authorList>
    </citation>
    <scope>NUCLEOTIDE SEQUENCE</scope>
    <source>
        <strain evidence="9">DS3754</strain>
    </source>
</reference>
<sequence length="238" mass="25427">MEKSLSAPMGISHGWIAALPFIPKVLVFGLIVGVASKNADWSLNELIHAALSINAATAQLAALEFNNSAHIGALIALTIGLNAKHLIFTASLWPYLKNSGKWRAWLAAAMVTDSSWTACHIAAQRGPINANFILGNSSALTLAWTAGCIAGFQFGAVFTQQMLYRFGLDALVPLSMALLLPIGLRRNPHQLTPIGIGAVVGLAYWWRTDQQAAAVLVAGLAGMAATLWLHRRHKESQA</sequence>
<gene>
    <name evidence="9" type="ORF">J2W31_006121</name>
</gene>
<evidence type="ECO:0000256" key="7">
    <source>
        <dbReference type="ARBA" id="ARBA00023136"/>
    </source>
</evidence>
<feature type="transmembrane region" description="Helical" evidence="8">
    <location>
        <begin position="212"/>
        <end position="229"/>
    </location>
</feature>
<comment type="subcellular location">
    <subcellularLocation>
        <location evidence="1">Cell membrane</location>
        <topology evidence="1">Multi-pass membrane protein</topology>
    </subcellularLocation>
</comment>